<dbReference type="InterPro" id="IPR003018">
    <property type="entry name" value="GAF"/>
</dbReference>
<dbReference type="Proteomes" id="UP001500571">
    <property type="component" value="Unassembled WGS sequence"/>
</dbReference>
<evidence type="ECO:0000256" key="6">
    <source>
        <dbReference type="ARBA" id="ARBA00022777"/>
    </source>
</evidence>
<keyword evidence="7" id="KW-0902">Two-component regulatory system</keyword>
<dbReference type="InterPro" id="IPR003661">
    <property type="entry name" value="HisK_dim/P_dom"/>
</dbReference>
<keyword evidence="4" id="KW-0597">Phosphoprotein</keyword>
<protein>
    <recommendedName>
        <fullName evidence="3">histidine kinase</fullName>
        <ecNumber evidence="3">2.7.13.3</ecNumber>
    </recommendedName>
</protein>
<dbReference type="Gene3D" id="3.30.450.40">
    <property type="match status" value="1"/>
</dbReference>
<evidence type="ECO:0000259" key="8">
    <source>
        <dbReference type="PROSITE" id="PS50109"/>
    </source>
</evidence>
<dbReference type="PRINTS" id="PR00344">
    <property type="entry name" value="BCTRLSENSOR"/>
</dbReference>
<dbReference type="SUPFAM" id="SSF55874">
    <property type="entry name" value="ATPase domain of HSP90 chaperone/DNA topoisomerase II/histidine kinase"/>
    <property type="match status" value="1"/>
</dbReference>
<dbReference type="PROSITE" id="PS50109">
    <property type="entry name" value="HIS_KIN"/>
    <property type="match status" value="1"/>
</dbReference>
<dbReference type="SMART" id="SM00065">
    <property type="entry name" value="GAF"/>
    <property type="match status" value="1"/>
</dbReference>
<evidence type="ECO:0000256" key="7">
    <source>
        <dbReference type="ARBA" id="ARBA00023012"/>
    </source>
</evidence>
<dbReference type="InterPro" id="IPR050736">
    <property type="entry name" value="Sensor_HK_Regulatory"/>
</dbReference>
<comment type="catalytic activity">
    <reaction evidence="1">
        <text>ATP + protein L-histidine = ADP + protein N-phospho-L-histidine.</text>
        <dbReference type="EC" id="2.7.13.3"/>
    </reaction>
</comment>
<keyword evidence="10" id="KW-1185">Reference proteome</keyword>
<dbReference type="Pfam" id="PF02518">
    <property type="entry name" value="HATPase_c"/>
    <property type="match status" value="1"/>
</dbReference>
<dbReference type="CDD" id="cd00075">
    <property type="entry name" value="HATPase"/>
    <property type="match status" value="1"/>
</dbReference>
<organism evidence="9 10">
    <name type="scientific">Nocardioides panacihumi</name>
    <dbReference type="NCBI Taxonomy" id="400774"/>
    <lineage>
        <taxon>Bacteria</taxon>
        <taxon>Bacillati</taxon>
        <taxon>Actinomycetota</taxon>
        <taxon>Actinomycetes</taxon>
        <taxon>Propionibacteriales</taxon>
        <taxon>Nocardioidaceae</taxon>
        <taxon>Nocardioides</taxon>
    </lineage>
</organism>
<dbReference type="PANTHER" id="PTHR43711">
    <property type="entry name" value="TWO-COMPONENT HISTIDINE KINASE"/>
    <property type="match status" value="1"/>
</dbReference>
<dbReference type="SMART" id="SM00388">
    <property type="entry name" value="HisKA"/>
    <property type="match status" value="1"/>
</dbReference>
<comment type="caution">
    <text evidence="9">The sequence shown here is derived from an EMBL/GenBank/DDBJ whole genome shotgun (WGS) entry which is preliminary data.</text>
</comment>
<keyword evidence="5" id="KW-0808">Transferase</keyword>
<dbReference type="SMART" id="SM00387">
    <property type="entry name" value="HATPase_c"/>
    <property type="match status" value="1"/>
</dbReference>
<dbReference type="InterPro" id="IPR036097">
    <property type="entry name" value="HisK_dim/P_sf"/>
</dbReference>
<evidence type="ECO:0000313" key="9">
    <source>
        <dbReference type="EMBL" id="GAA1946552.1"/>
    </source>
</evidence>
<dbReference type="InterPro" id="IPR036890">
    <property type="entry name" value="HATPase_C_sf"/>
</dbReference>
<keyword evidence="6" id="KW-0418">Kinase</keyword>
<reference evidence="10" key="1">
    <citation type="journal article" date="2019" name="Int. J. Syst. Evol. Microbiol.">
        <title>The Global Catalogue of Microorganisms (GCM) 10K type strain sequencing project: providing services to taxonomists for standard genome sequencing and annotation.</title>
        <authorList>
            <consortium name="The Broad Institute Genomics Platform"/>
            <consortium name="The Broad Institute Genome Sequencing Center for Infectious Disease"/>
            <person name="Wu L."/>
            <person name="Ma J."/>
        </authorList>
    </citation>
    <scope>NUCLEOTIDE SEQUENCE [LARGE SCALE GENOMIC DNA]</scope>
    <source>
        <strain evidence="10">JCM 15309</strain>
    </source>
</reference>
<dbReference type="SUPFAM" id="SSF55781">
    <property type="entry name" value="GAF domain-like"/>
    <property type="match status" value="2"/>
</dbReference>
<proteinExistence type="predicted"/>
<dbReference type="Pfam" id="PF00512">
    <property type="entry name" value="HisKA"/>
    <property type="match status" value="1"/>
</dbReference>
<dbReference type="EC" id="2.7.13.3" evidence="3"/>
<dbReference type="Pfam" id="PF01590">
    <property type="entry name" value="GAF"/>
    <property type="match status" value="1"/>
</dbReference>
<feature type="domain" description="Histidine kinase" evidence="8">
    <location>
        <begin position="379"/>
        <end position="595"/>
    </location>
</feature>
<comment type="subcellular location">
    <subcellularLocation>
        <location evidence="2">Cell membrane</location>
    </subcellularLocation>
</comment>
<evidence type="ECO:0000256" key="3">
    <source>
        <dbReference type="ARBA" id="ARBA00012438"/>
    </source>
</evidence>
<gene>
    <name evidence="9" type="ORF">GCM10009798_01930</name>
</gene>
<evidence type="ECO:0000256" key="5">
    <source>
        <dbReference type="ARBA" id="ARBA00022679"/>
    </source>
</evidence>
<dbReference type="InterPro" id="IPR005467">
    <property type="entry name" value="His_kinase_dom"/>
</dbReference>
<dbReference type="InterPro" id="IPR029016">
    <property type="entry name" value="GAF-like_dom_sf"/>
</dbReference>
<dbReference type="InterPro" id="IPR004358">
    <property type="entry name" value="Sig_transdc_His_kin-like_C"/>
</dbReference>
<dbReference type="Gene3D" id="1.10.287.130">
    <property type="match status" value="1"/>
</dbReference>
<dbReference type="RefSeq" id="WP_344041474.1">
    <property type="nucleotide sequence ID" value="NZ_BAAAPB010000001.1"/>
</dbReference>
<dbReference type="EMBL" id="BAAAPB010000001">
    <property type="protein sequence ID" value="GAA1946552.1"/>
    <property type="molecule type" value="Genomic_DNA"/>
</dbReference>
<dbReference type="InterPro" id="IPR003594">
    <property type="entry name" value="HATPase_dom"/>
</dbReference>
<evidence type="ECO:0000256" key="1">
    <source>
        <dbReference type="ARBA" id="ARBA00000085"/>
    </source>
</evidence>
<sequence length="595" mass="64277">MEHTHPGPLPWSASDWSEAAMGESLRLAAESLCTFGGFGAVAISVVRDDQVVPIAVAGAESLLDADGNQRDASAILDSPFPVSLLEDTLLPVAEEWGQLRYIPHDRSSIPELGWRVATPYVGTQWHPYDLLLAPVRDATGRLRGLVSMDAPTDGLLPPPDRRASLERYAAQASRMLLTALEREELAERQRLAMAARRLLSRAADGDSPEGILAEVTDELIAAFDLAGLRASVFEGGDRRILAETSELLGRFDPELYRISRRTAESLWRHQLVALASHDQVMNFDGPADELALIRALLREAGFDSILFVPLGAGETCLGAIAFYRAQDGPRWTEAECQAAQEIGRDLGRLVSVQRALRLEREAVGELRALDDYKGRLIATVAHELKTPIAIIRANLDLTSELVADDAHAAPSLDAMGRGVDRIARIVDDLLLLAAASDPRLPARQPVDMAPYVVSGVQLAAESAARPEVLDVRTDLPDAPVVVPADPQGLERIVVNLVGNALKYSPAGGTVVVSLRDRGDHAELIVTDEGIGISAADQERIFTEFFRSADPVARRQPGTGLGLAIVDRIVAHHGGRIDVESEVGRGSTFRVFLPAF</sequence>
<dbReference type="SUPFAM" id="SSF47384">
    <property type="entry name" value="Homodimeric domain of signal transducing histidine kinase"/>
    <property type="match status" value="1"/>
</dbReference>
<name>A0ABP5BL09_9ACTN</name>
<evidence type="ECO:0000313" key="10">
    <source>
        <dbReference type="Proteomes" id="UP001500571"/>
    </source>
</evidence>
<dbReference type="Gene3D" id="3.30.565.10">
    <property type="entry name" value="Histidine kinase-like ATPase, C-terminal domain"/>
    <property type="match status" value="1"/>
</dbReference>
<evidence type="ECO:0000256" key="2">
    <source>
        <dbReference type="ARBA" id="ARBA00004236"/>
    </source>
</evidence>
<dbReference type="CDD" id="cd00082">
    <property type="entry name" value="HisKA"/>
    <property type="match status" value="1"/>
</dbReference>
<evidence type="ECO:0000256" key="4">
    <source>
        <dbReference type="ARBA" id="ARBA00022553"/>
    </source>
</evidence>
<dbReference type="PANTHER" id="PTHR43711:SF1">
    <property type="entry name" value="HISTIDINE KINASE 1"/>
    <property type="match status" value="1"/>
</dbReference>
<accession>A0ABP5BL09</accession>